<sequence length="515" mass="57839">MAEQSTNKRIAKNAAALYFRMIVTMLVGLYTSRVILQALGVEDYGIYNVVGGFVSMFSLISGSLQGAVGRFMTYELGTGNTKKLKNIFSTSFYVMMGLSVLIVIITETLGLWYLYNRMVVPAERLQAAFWCFQFSVVSFVLSLLSTPYSSSIISHERMSVYAYMSIFDAVLRLVICYAVMVSSIDRLVFYACLLFGAGVLNQFIYWIYCRRKFTECHMSFVFDKDLFKQMFGFAGWNFIGSSAAVLRTQGANLLLNAFGGPAVNAANGIANSVCTVVSSFVNNFTQAFNPQITKQYAAGEYESLMKLLIYGSKYSYYLMFILALPVIFNAHYILHLWLGIVPEHTVTFTRWIFVFLLAESISRPIITAKNANGHIRNYQIVVGGILLLMLPISYVGLKMGMPVTFVAFANALTAIMAIFARMYMLRGDFPCWSTRIYYKEVFMNVIIVSVVASIAPGLSYNLLPEGLINFIFTSTFAVISSCMSVFYVGCSKVERELIIHKSRQAINTFKSKFVR</sequence>
<feature type="transmembrane region" description="Helical" evidence="6">
    <location>
        <begin position="348"/>
        <end position="366"/>
    </location>
</feature>
<dbReference type="Pfam" id="PF01943">
    <property type="entry name" value="Polysacc_synt"/>
    <property type="match status" value="1"/>
</dbReference>
<evidence type="ECO:0000313" key="8">
    <source>
        <dbReference type="Proteomes" id="UP000267159"/>
    </source>
</evidence>
<gene>
    <name evidence="7" type="ORF">D7Y07_07730</name>
</gene>
<reference evidence="7 8" key="1">
    <citation type="submission" date="2018-09" db="EMBL/GenBank/DDBJ databases">
        <title>Murine metabolic-syndrome-specific gut microbial biobank.</title>
        <authorList>
            <person name="Liu C."/>
        </authorList>
    </citation>
    <scope>NUCLEOTIDE SEQUENCE [LARGE SCALE GENOMIC DNA]</scope>
    <source>
        <strain evidence="7 8">0.1X-D8-26</strain>
    </source>
</reference>
<feature type="transmembrane region" description="Helical" evidence="6">
    <location>
        <begin position="436"/>
        <end position="455"/>
    </location>
</feature>
<dbReference type="Proteomes" id="UP000267159">
    <property type="component" value="Unassembled WGS sequence"/>
</dbReference>
<comment type="subcellular location">
    <subcellularLocation>
        <location evidence="1">Cell membrane</location>
        <topology evidence="1">Multi-pass membrane protein</topology>
    </subcellularLocation>
</comment>
<evidence type="ECO:0000256" key="5">
    <source>
        <dbReference type="ARBA" id="ARBA00023136"/>
    </source>
</evidence>
<dbReference type="EMBL" id="RAZM01000018">
    <property type="protein sequence ID" value="RLT80483.1"/>
    <property type="molecule type" value="Genomic_DNA"/>
</dbReference>
<feature type="transmembrane region" description="Helical" evidence="6">
    <location>
        <begin position="160"/>
        <end position="181"/>
    </location>
</feature>
<name>A0A3L8AD17_9BACE</name>
<feature type="transmembrane region" description="Helical" evidence="6">
    <location>
        <begin position="467"/>
        <end position="488"/>
    </location>
</feature>
<feature type="transmembrane region" description="Helical" evidence="6">
    <location>
        <begin position="378"/>
        <end position="397"/>
    </location>
</feature>
<feature type="transmembrane region" description="Helical" evidence="6">
    <location>
        <begin position="403"/>
        <end position="424"/>
    </location>
</feature>
<dbReference type="RefSeq" id="WP_121765817.1">
    <property type="nucleotide sequence ID" value="NZ_CAMRUR010000017.1"/>
</dbReference>
<feature type="transmembrane region" description="Helical" evidence="6">
    <location>
        <begin position="92"/>
        <end position="115"/>
    </location>
</feature>
<comment type="caution">
    <text evidence="7">The sequence shown here is derived from an EMBL/GenBank/DDBJ whole genome shotgun (WGS) entry which is preliminary data.</text>
</comment>
<feature type="transmembrane region" description="Helical" evidence="6">
    <location>
        <begin position="314"/>
        <end position="336"/>
    </location>
</feature>
<dbReference type="PANTHER" id="PTHR30250">
    <property type="entry name" value="PST FAMILY PREDICTED COLANIC ACID TRANSPORTER"/>
    <property type="match status" value="1"/>
</dbReference>
<dbReference type="AlphaFoldDB" id="A0A3L8AD17"/>
<keyword evidence="3 6" id="KW-0812">Transmembrane</keyword>
<evidence type="ECO:0000256" key="1">
    <source>
        <dbReference type="ARBA" id="ARBA00004651"/>
    </source>
</evidence>
<evidence type="ECO:0000313" key="7">
    <source>
        <dbReference type="EMBL" id="RLT80483.1"/>
    </source>
</evidence>
<accession>A0A3L8AD17</accession>
<proteinExistence type="predicted"/>
<organism evidence="7 8">
    <name type="scientific">Bacteroides acidifaciens</name>
    <dbReference type="NCBI Taxonomy" id="85831"/>
    <lineage>
        <taxon>Bacteria</taxon>
        <taxon>Pseudomonadati</taxon>
        <taxon>Bacteroidota</taxon>
        <taxon>Bacteroidia</taxon>
        <taxon>Bacteroidales</taxon>
        <taxon>Bacteroidaceae</taxon>
        <taxon>Bacteroides</taxon>
    </lineage>
</organism>
<feature type="transmembrane region" description="Helical" evidence="6">
    <location>
        <begin position="127"/>
        <end position="148"/>
    </location>
</feature>
<feature type="transmembrane region" description="Helical" evidence="6">
    <location>
        <begin position="45"/>
        <end position="71"/>
    </location>
</feature>
<dbReference type="InterPro" id="IPR002797">
    <property type="entry name" value="Polysacc_synth"/>
</dbReference>
<protein>
    <submittedName>
        <fullName evidence="7">Lipopolysaccharide biosynthesis protein</fullName>
    </submittedName>
</protein>
<dbReference type="InterPro" id="IPR050833">
    <property type="entry name" value="Poly_Biosynth_Transport"/>
</dbReference>
<dbReference type="GO" id="GO:0005886">
    <property type="term" value="C:plasma membrane"/>
    <property type="evidence" value="ECO:0007669"/>
    <property type="project" value="UniProtKB-SubCell"/>
</dbReference>
<evidence type="ECO:0000256" key="2">
    <source>
        <dbReference type="ARBA" id="ARBA00022475"/>
    </source>
</evidence>
<feature type="transmembrane region" description="Helical" evidence="6">
    <location>
        <begin position="17"/>
        <end position="39"/>
    </location>
</feature>
<keyword evidence="4 6" id="KW-1133">Transmembrane helix</keyword>
<evidence type="ECO:0000256" key="6">
    <source>
        <dbReference type="SAM" id="Phobius"/>
    </source>
</evidence>
<feature type="transmembrane region" description="Helical" evidence="6">
    <location>
        <begin position="187"/>
        <end position="208"/>
    </location>
</feature>
<keyword evidence="5 6" id="KW-0472">Membrane</keyword>
<keyword evidence="2" id="KW-1003">Cell membrane</keyword>
<dbReference type="PANTHER" id="PTHR30250:SF26">
    <property type="entry name" value="PSMA PROTEIN"/>
    <property type="match status" value="1"/>
</dbReference>
<evidence type="ECO:0000256" key="4">
    <source>
        <dbReference type="ARBA" id="ARBA00022989"/>
    </source>
</evidence>
<evidence type="ECO:0000256" key="3">
    <source>
        <dbReference type="ARBA" id="ARBA00022692"/>
    </source>
</evidence>